<keyword evidence="1" id="KW-0812">Transmembrane</keyword>
<sequence length="72" mass="8776">MLSFILFFYKSILLKSMIKHIMLLLLLMLFCAFFMSVIIKQLENFKKRTTKKHDRRVNPSYKGNILYQRPQF</sequence>
<keyword evidence="1" id="KW-0472">Membrane</keyword>
<evidence type="ECO:0000256" key="1">
    <source>
        <dbReference type="SAM" id="Phobius"/>
    </source>
</evidence>
<accession>A0A0E9UAZ4</accession>
<organism evidence="2">
    <name type="scientific">Anguilla anguilla</name>
    <name type="common">European freshwater eel</name>
    <name type="synonym">Muraena anguilla</name>
    <dbReference type="NCBI Taxonomy" id="7936"/>
    <lineage>
        <taxon>Eukaryota</taxon>
        <taxon>Metazoa</taxon>
        <taxon>Chordata</taxon>
        <taxon>Craniata</taxon>
        <taxon>Vertebrata</taxon>
        <taxon>Euteleostomi</taxon>
        <taxon>Actinopterygii</taxon>
        <taxon>Neopterygii</taxon>
        <taxon>Teleostei</taxon>
        <taxon>Anguilliformes</taxon>
        <taxon>Anguillidae</taxon>
        <taxon>Anguilla</taxon>
    </lineage>
</organism>
<name>A0A0E9UAZ4_ANGAN</name>
<reference evidence="2" key="2">
    <citation type="journal article" date="2015" name="Fish Shellfish Immunol.">
        <title>Early steps in the European eel (Anguilla anguilla)-Vibrio vulnificus interaction in the gills: Role of the RtxA13 toxin.</title>
        <authorList>
            <person name="Callol A."/>
            <person name="Pajuelo D."/>
            <person name="Ebbesson L."/>
            <person name="Teles M."/>
            <person name="MacKenzie S."/>
            <person name="Amaro C."/>
        </authorList>
    </citation>
    <scope>NUCLEOTIDE SEQUENCE</scope>
</reference>
<reference evidence="2" key="1">
    <citation type="submission" date="2014-11" db="EMBL/GenBank/DDBJ databases">
        <authorList>
            <person name="Amaro Gonzalez C."/>
        </authorList>
    </citation>
    <scope>NUCLEOTIDE SEQUENCE</scope>
</reference>
<proteinExistence type="predicted"/>
<feature type="transmembrane region" description="Helical" evidence="1">
    <location>
        <begin position="20"/>
        <end position="39"/>
    </location>
</feature>
<dbReference type="AlphaFoldDB" id="A0A0E9UAZ4"/>
<protein>
    <submittedName>
        <fullName evidence="2">Uncharacterized protein</fullName>
    </submittedName>
</protein>
<evidence type="ECO:0000313" key="2">
    <source>
        <dbReference type="EMBL" id="JAH62350.1"/>
    </source>
</evidence>
<dbReference type="EMBL" id="GBXM01046227">
    <property type="protein sequence ID" value="JAH62350.1"/>
    <property type="molecule type" value="Transcribed_RNA"/>
</dbReference>
<keyword evidence="1" id="KW-1133">Transmembrane helix</keyword>